<comment type="caution">
    <text evidence="1">The sequence shown here is derived from an EMBL/GenBank/DDBJ whole genome shotgun (WGS) entry which is preliminary data.</text>
</comment>
<protein>
    <submittedName>
        <fullName evidence="1">DUF3050 domain-containing protein</fullName>
    </submittedName>
</protein>
<accession>A0ABW2SUH9</accession>
<reference evidence="2" key="1">
    <citation type="journal article" date="2019" name="Int. J. Syst. Evol. Microbiol.">
        <title>The Global Catalogue of Microorganisms (GCM) 10K type strain sequencing project: providing services to taxonomists for standard genome sequencing and annotation.</title>
        <authorList>
            <consortium name="The Broad Institute Genomics Platform"/>
            <consortium name="The Broad Institute Genome Sequencing Center for Infectious Disease"/>
            <person name="Wu L."/>
            <person name="Ma J."/>
        </authorList>
    </citation>
    <scope>NUCLEOTIDE SEQUENCE [LARGE SCALE GENOMIC DNA]</scope>
    <source>
        <strain evidence="2">JCM 10083</strain>
    </source>
</reference>
<gene>
    <name evidence="1" type="ORF">ACFQVD_03130</name>
</gene>
<dbReference type="Gene3D" id="1.20.910.10">
    <property type="entry name" value="Heme oxygenase-like"/>
    <property type="match status" value="1"/>
</dbReference>
<evidence type="ECO:0000313" key="1">
    <source>
        <dbReference type="EMBL" id="MFC7599101.1"/>
    </source>
</evidence>
<name>A0ABW2SUH9_9ACTN</name>
<dbReference type="InterPro" id="IPR016084">
    <property type="entry name" value="Haem_Oase-like_multi-hlx"/>
</dbReference>
<keyword evidence="2" id="KW-1185">Reference proteome</keyword>
<dbReference type="InterPro" id="IPR024423">
    <property type="entry name" value="DUF3050"/>
</dbReference>
<dbReference type="Proteomes" id="UP001596514">
    <property type="component" value="Unassembled WGS sequence"/>
</dbReference>
<evidence type="ECO:0000313" key="2">
    <source>
        <dbReference type="Proteomes" id="UP001596514"/>
    </source>
</evidence>
<proteinExistence type="predicted"/>
<dbReference type="SUPFAM" id="SSF48613">
    <property type="entry name" value="Heme oxygenase-like"/>
    <property type="match status" value="1"/>
</dbReference>
<dbReference type="Pfam" id="PF11251">
    <property type="entry name" value="DUF3050"/>
    <property type="match status" value="1"/>
</dbReference>
<sequence>MSESRYSWNVSHPGLHELQRTIEPIREKILAHDVYNSLNELDDVVVFMEHHVFAVWDFMSLLKNLQRRLTCVRVPWIPQGPRTSRRLINEIVLVEESDELGEGHISHFELYVEGMRQAGADARPIESFVGHLRDGGTVQRGLELPGVPPASADFVRTTWKIIESAPLHAQAATFAFGREDLIPEMFDRVLRTDRHAEALEKFRDYLCRHIEVDGEQHTPMAMQMLVDLCGDDRRKWNDCATTLRVALEARHALWDGIAGRVSSSAAAAAAAKTA</sequence>
<dbReference type="RefSeq" id="WP_343963418.1">
    <property type="nucleotide sequence ID" value="NZ_BAAAGK010000017.1"/>
</dbReference>
<dbReference type="EMBL" id="JBHTEE010000001">
    <property type="protein sequence ID" value="MFC7599101.1"/>
    <property type="molecule type" value="Genomic_DNA"/>
</dbReference>
<organism evidence="1 2">
    <name type="scientific">Streptosporangium amethystogenes subsp. fukuiense</name>
    <dbReference type="NCBI Taxonomy" id="698418"/>
    <lineage>
        <taxon>Bacteria</taxon>
        <taxon>Bacillati</taxon>
        <taxon>Actinomycetota</taxon>
        <taxon>Actinomycetes</taxon>
        <taxon>Streptosporangiales</taxon>
        <taxon>Streptosporangiaceae</taxon>
        <taxon>Streptosporangium</taxon>
    </lineage>
</organism>